<evidence type="ECO:0000313" key="3">
    <source>
        <dbReference type="Proteomes" id="UP000184207"/>
    </source>
</evidence>
<protein>
    <submittedName>
        <fullName evidence="2">Uncharacterized protein</fullName>
    </submittedName>
</protein>
<evidence type="ECO:0000256" key="1">
    <source>
        <dbReference type="SAM" id="Phobius"/>
    </source>
</evidence>
<dbReference type="OrthoDB" id="9833495at2"/>
<keyword evidence="3" id="KW-1185">Reference proteome</keyword>
<gene>
    <name evidence="2" type="ORF">SAMN02745226_01317</name>
</gene>
<organism evidence="2 3">
    <name type="scientific">Fervidobacterium gondwanense DSM 13020</name>
    <dbReference type="NCBI Taxonomy" id="1121883"/>
    <lineage>
        <taxon>Bacteria</taxon>
        <taxon>Thermotogati</taxon>
        <taxon>Thermotogota</taxon>
        <taxon>Thermotogae</taxon>
        <taxon>Thermotogales</taxon>
        <taxon>Fervidobacteriaceae</taxon>
        <taxon>Fervidobacterium</taxon>
    </lineage>
</organism>
<dbReference type="EMBL" id="FRDJ01000006">
    <property type="protein sequence ID" value="SHN62724.1"/>
    <property type="molecule type" value="Genomic_DNA"/>
</dbReference>
<name>A0A1M7SWH0_FERGO</name>
<dbReference type="Proteomes" id="UP000184207">
    <property type="component" value="Unassembled WGS sequence"/>
</dbReference>
<sequence length="212" mass="25404">MDSTFVILLVIFIIVSDAIVLFVIYRFRKKKKEQENLVEDYINGHGYRYIAREDKTFQKEFSKTFSKLNPNFRWKNLKVQHLFTYPTEEQEGKSLCFELEVTARNYYKKYFCYLLENFHSQLPECSIIPRSPFEIIFLRKNTAFDKTYKVIPKEVSERLPLDLKEQLVRYFGVSVIYANNQLLITKEYKSKEEPLQALSTCEEIFDIVKMYS</sequence>
<dbReference type="AlphaFoldDB" id="A0A1M7SWH0"/>
<keyword evidence="1" id="KW-1133">Transmembrane helix</keyword>
<keyword evidence="1" id="KW-0472">Membrane</keyword>
<reference evidence="3" key="1">
    <citation type="submission" date="2016-12" db="EMBL/GenBank/DDBJ databases">
        <authorList>
            <person name="Varghese N."/>
            <person name="Submissions S."/>
        </authorList>
    </citation>
    <scope>NUCLEOTIDE SEQUENCE [LARGE SCALE GENOMIC DNA]</scope>
    <source>
        <strain evidence="3">DSM 13020</strain>
    </source>
</reference>
<accession>A0A1M7SWH0</accession>
<keyword evidence="1" id="KW-0812">Transmembrane</keyword>
<dbReference type="RefSeq" id="WP_072759648.1">
    <property type="nucleotide sequence ID" value="NZ_FRDJ01000006.1"/>
</dbReference>
<dbReference type="STRING" id="1121883.SAMN02745226_01317"/>
<proteinExistence type="predicted"/>
<evidence type="ECO:0000313" key="2">
    <source>
        <dbReference type="EMBL" id="SHN62724.1"/>
    </source>
</evidence>
<feature type="transmembrane region" description="Helical" evidence="1">
    <location>
        <begin position="6"/>
        <end position="25"/>
    </location>
</feature>